<dbReference type="Proteomes" id="UP000606044">
    <property type="component" value="Unassembled WGS sequence"/>
</dbReference>
<proteinExistence type="predicted"/>
<dbReference type="RefSeq" id="WP_188582798.1">
    <property type="nucleotide sequence ID" value="NZ_BMCT01000008.1"/>
</dbReference>
<gene>
    <name evidence="1" type="ORF">GCM10007301_44910</name>
</gene>
<sequence length="238" mass="25503">MRAPPIASAPVTSAALFLLGDSHGRILAQVAAERGQPLAGGFIASGRQLNAADFYAAGDGDVRFHDPKIEATYRGVLATTEARRLSEIALPVLCLFGMNLHYLTRREVWGDFSLSPHAPGRFLSTATVRATLRAQMAGALAFHRHLASLGLTVISALPPRRFAPPPTETCPEVFLAFEDLAREEIAATGTQVIDHRSWSLDPDGRLRPEFAAPDDAVHGSPAFAGRLLDDLFAAARAT</sequence>
<dbReference type="AlphaFoldDB" id="A0A917CAQ0"/>
<accession>A0A917CAQ0</accession>
<comment type="caution">
    <text evidence="1">The sequence shown here is derived from an EMBL/GenBank/DDBJ whole genome shotgun (WGS) entry which is preliminary data.</text>
</comment>
<evidence type="ECO:0000313" key="2">
    <source>
        <dbReference type="Proteomes" id="UP000606044"/>
    </source>
</evidence>
<protein>
    <submittedName>
        <fullName evidence="1">Uncharacterized protein</fullName>
    </submittedName>
</protein>
<evidence type="ECO:0000313" key="1">
    <source>
        <dbReference type="EMBL" id="GGF79829.1"/>
    </source>
</evidence>
<keyword evidence="2" id="KW-1185">Reference proteome</keyword>
<reference evidence="1" key="2">
    <citation type="submission" date="2020-09" db="EMBL/GenBank/DDBJ databases">
        <authorList>
            <person name="Sun Q."/>
            <person name="Sedlacek I."/>
        </authorList>
    </citation>
    <scope>NUCLEOTIDE SEQUENCE</scope>
    <source>
        <strain evidence="1">CCM 7897</strain>
    </source>
</reference>
<organism evidence="1 2">
    <name type="scientific">Azorhizobium oxalatiphilum</name>
    <dbReference type="NCBI Taxonomy" id="980631"/>
    <lineage>
        <taxon>Bacteria</taxon>
        <taxon>Pseudomonadati</taxon>
        <taxon>Pseudomonadota</taxon>
        <taxon>Alphaproteobacteria</taxon>
        <taxon>Hyphomicrobiales</taxon>
        <taxon>Xanthobacteraceae</taxon>
        <taxon>Azorhizobium</taxon>
    </lineage>
</organism>
<reference evidence="1" key="1">
    <citation type="journal article" date="2014" name="Int. J. Syst. Evol. Microbiol.">
        <title>Complete genome sequence of Corynebacterium casei LMG S-19264T (=DSM 44701T), isolated from a smear-ripened cheese.</title>
        <authorList>
            <consortium name="US DOE Joint Genome Institute (JGI-PGF)"/>
            <person name="Walter F."/>
            <person name="Albersmeier A."/>
            <person name="Kalinowski J."/>
            <person name="Ruckert C."/>
        </authorList>
    </citation>
    <scope>NUCLEOTIDE SEQUENCE</scope>
    <source>
        <strain evidence="1">CCM 7897</strain>
    </source>
</reference>
<dbReference type="EMBL" id="BMCT01000008">
    <property type="protein sequence ID" value="GGF79829.1"/>
    <property type="molecule type" value="Genomic_DNA"/>
</dbReference>
<name>A0A917CAQ0_9HYPH</name>